<dbReference type="KEGG" id="adl:AURDEDRAFT_177282"/>
<dbReference type="EMBL" id="JH688140">
    <property type="protein sequence ID" value="EJD33633.1"/>
    <property type="molecule type" value="Genomic_DNA"/>
</dbReference>
<dbReference type="AlphaFoldDB" id="J0LB26"/>
<dbReference type="Proteomes" id="UP000006514">
    <property type="component" value="Unassembled WGS sequence"/>
</dbReference>
<reference evidence="3" key="1">
    <citation type="journal article" date="2012" name="Science">
        <title>The Paleozoic origin of enzymatic lignin decomposition reconstructed from 31 fungal genomes.</title>
        <authorList>
            <person name="Floudas D."/>
            <person name="Binder M."/>
            <person name="Riley R."/>
            <person name="Barry K."/>
            <person name="Blanchette R.A."/>
            <person name="Henrissat B."/>
            <person name="Martinez A.T."/>
            <person name="Otillar R."/>
            <person name="Spatafora J.W."/>
            <person name="Yadav J.S."/>
            <person name="Aerts A."/>
            <person name="Benoit I."/>
            <person name="Boyd A."/>
            <person name="Carlson A."/>
            <person name="Copeland A."/>
            <person name="Coutinho P.M."/>
            <person name="de Vries R.P."/>
            <person name="Ferreira P."/>
            <person name="Findley K."/>
            <person name="Foster B."/>
            <person name="Gaskell J."/>
            <person name="Glotzer D."/>
            <person name="Gorecki P."/>
            <person name="Heitman J."/>
            <person name="Hesse C."/>
            <person name="Hori C."/>
            <person name="Igarashi K."/>
            <person name="Jurgens J.A."/>
            <person name="Kallen N."/>
            <person name="Kersten P."/>
            <person name="Kohler A."/>
            <person name="Kuees U."/>
            <person name="Kumar T.K.A."/>
            <person name="Kuo A."/>
            <person name="LaButti K."/>
            <person name="Larrondo L.F."/>
            <person name="Lindquist E."/>
            <person name="Ling A."/>
            <person name="Lombard V."/>
            <person name="Lucas S."/>
            <person name="Lundell T."/>
            <person name="Martin R."/>
            <person name="McLaughlin D.J."/>
            <person name="Morgenstern I."/>
            <person name="Morin E."/>
            <person name="Murat C."/>
            <person name="Nagy L.G."/>
            <person name="Nolan M."/>
            <person name="Ohm R.A."/>
            <person name="Patyshakuliyeva A."/>
            <person name="Rokas A."/>
            <person name="Ruiz-Duenas F.J."/>
            <person name="Sabat G."/>
            <person name="Salamov A."/>
            <person name="Samejima M."/>
            <person name="Schmutz J."/>
            <person name="Slot J.C."/>
            <person name="St John F."/>
            <person name="Stenlid J."/>
            <person name="Sun H."/>
            <person name="Sun S."/>
            <person name="Syed K."/>
            <person name="Tsang A."/>
            <person name="Wiebenga A."/>
            <person name="Young D."/>
            <person name="Pisabarro A."/>
            <person name="Eastwood D.C."/>
            <person name="Martin F."/>
            <person name="Cullen D."/>
            <person name="Grigoriev I.V."/>
            <person name="Hibbett D.S."/>
        </authorList>
    </citation>
    <scope>NUCLEOTIDE SEQUENCE [LARGE SCALE GENOMIC DNA]</scope>
    <source>
        <strain evidence="3">TFB10046</strain>
    </source>
</reference>
<dbReference type="InParanoid" id="J0LB26"/>
<feature type="compositionally biased region" description="Pro residues" evidence="1">
    <location>
        <begin position="104"/>
        <end position="114"/>
    </location>
</feature>
<evidence type="ECO:0000256" key="1">
    <source>
        <dbReference type="SAM" id="MobiDB-lite"/>
    </source>
</evidence>
<accession>J0LB26</accession>
<name>J0LB26_AURST</name>
<feature type="region of interest" description="Disordered" evidence="1">
    <location>
        <begin position="90"/>
        <end position="121"/>
    </location>
</feature>
<evidence type="ECO:0000313" key="3">
    <source>
        <dbReference type="Proteomes" id="UP000006514"/>
    </source>
</evidence>
<proteinExistence type="predicted"/>
<evidence type="ECO:0000313" key="2">
    <source>
        <dbReference type="EMBL" id="EJD33633.1"/>
    </source>
</evidence>
<sequence>MSPSEDALRVLPSGHEDHDAGAQRLFLFPSSRATPAAILGRPLTTRILWTPDSSWSASQRRRCGDCQFNAHHVPSTGVRRLLPARVSGPLRLAQSRTRSSTPTSPVPPPSPSRHPSPSHLAPAVSAGALDIAAIVWGLGLRQQRLCYSSSPTAGGIPNRSLSQLAHFTAAAGSWNLFTLEIEGPHELVLGQSVGNTHFPSPSVSPKSGMDFTAQCVRGMLRFSL</sequence>
<organism evidence="2 3">
    <name type="scientific">Auricularia subglabra (strain TFB-10046 / SS5)</name>
    <name type="common">White-rot fungus</name>
    <name type="synonym">Auricularia delicata (strain TFB10046)</name>
    <dbReference type="NCBI Taxonomy" id="717982"/>
    <lineage>
        <taxon>Eukaryota</taxon>
        <taxon>Fungi</taxon>
        <taxon>Dikarya</taxon>
        <taxon>Basidiomycota</taxon>
        <taxon>Agaricomycotina</taxon>
        <taxon>Agaricomycetes</taxon>
        <taxon>Auriculariales</taxon>
        <taxon>Auriculariaceae</taxon>
        <taxon>Auricularia</taxon>
    </lineage>
</organism>
<protein>
    <submittedName>
        <fullName evidence="2">Uncharacterized protein</fullName>
    </submittedName>
</protein>
<gene>
    <name evidence="2" type="ORF">AURDEDRAFT_177282</name>
</gene>
<keyword evidence="3" id="KW-1185">Reference proteome</keyword>